<comment type="caution">
    <text evidence="3">The sequence shown here is derived from an EMBL/GenBank/DDBJ whole genome shotgun (WGS) entry which is preliminary data.</text>
</comment>
<evidence type="ECO:0000313" key="3">
    <source>
        <dbReference type="EMBL" id="MST88895.1"/>
    </source>
</evidence>
<feature type="domain" description="6-phospho-N-acetylmuramidase N-terminal" evidence="2">
    <location>
        <begin position="26"/>
        <end position="231"/>
    </location>
</feature>
<dbReference type="InterPro" id="IPR043797">
    <property type="entry name" value="MupG_N"/>
</dbReference>
<dbReference type="InterPro" id="IPR008589">
    <property type="entry name" value="MupG"/>
</dbReference>
<dbReference type="SUPFAM" id="SSF51445">
    <property type="entry name" value="(Trans)glycosidases"/>
    <property type="match status" value="1"/>
</dbReference>
<dbReference type="AlphaFoldDB" id="A0A844FTD8"/>
<dbReference type="InterPro" id="IPR029000">
    <property type="entry name" value="Cyclophilin-like_dom_sf"/>
</dbReference>
<gene>
    <name evidence="3" type="ORF">FYJ79_04775</name>
</gene>
<proteinExistence type="predicted"/>
<keyword evidence="4" id="KW-1185">Reference proteome</keyword>
<dbReference type="Pfam" id="PF19200">
    <property type="entry name" value="MupG_N"/>
    <property type="match status" value="1"/>
</dbReference>
<dbReference type="PANTHER" id="PTHR38435:SF2">
    <property type="entry name" value="DUF871 DOMAIN-CONTAINING PROTEIN"/>
    <property type="match status" value="1"/>
</dbReference>
<reference evidence="3 4" key="1">
    <citation type="submission" date="2019-08" db="EMBL/GenBank/DDBJ databases">
        <title>In-depth cultivation of the pig gut microbiome towards novel bacterial diversity and tailored functional studies.</title>
        <authorList>
            <person name="Wylensek D."/>
            <person name="Hitch T.C.A."/>
            <person name="Clavel T."/>
        </authorList>
    </citation>
    <scope>NUCLEOTIDE SEQUENCE [LARGE SCALE GENOMIC DNA]</scope>
    <source>
        <strain evidence="3 4">CA-Schmier-601-WT-3</strain>
    </source>
</reference>
<dbReference type="InterPro" id="IPR013785">
    <property type="entry name" value="Aldolase_TIM"/>
</dbReference>
<accession>A0A844FTD8</accession>
<organism evidence="3 4">
    <name type="scientific">Sharpea porci</name>
    <dbReference type="NCBI Taxonomy" id="2652286"/>
    <lineage>
        <taxon>Bacteria</taxon>
        <taxon>Bacillati</taxon>
        <taxon>Bacillota</taxon>
        <taxon>Erysipelotrichia</taxon>
        <taxon>Erysipelotrichales</taxon>
        <taxon>Coprobacillaceae</taxon>
        <taxon>Sharpea</taxon>
    </lineage>
</organism>
<dbReference type="PANTHER" id="PTHR38435">
    <property type="match status" value="1"/>
</dbReference>
<evidence type="ECO:0000259" key="2">
    <source>
        <dbReference type="Pfam" id="PF19200"/>
    </source>
</evidence>
<name>A0A844FTD8_9FIRM</name>
<sequence>MKVELMKYMVNSVELGHSFYHLENLNQFEEFLNEYKPQVLFTSFQIKEIPLTLDQMCEALRLAKKYHTNLIADAGRETLTEENVERLHQAGLKYLRMDEFFDEEQLALLLRYFNPVINASTYTLEEHKLLSSYVSCKSILALHNYYPKRYTGLSLEHYNKINTFLRSLGIKIGAFIPGDLNRREPLCEGLPTIENHRTLTPLEGFVELQNTDVDMIIVGDSGLTPLSNEQVQKANQGILVLSGDVPEALLDHTYNDRVDYSDMLYRVQGTRGMPHISSKSIQHGSHLEKGGIYQSNEQFLRYCGEIDIAKMDLPADTRFNKIGQIKEQETLKYASKYKLQFTISQ</sequence>
<dbReference type="InterPro" id="IPR043894">
    <property type="entry name" value="MupG_C"/>
</dbReference>
<dbReference type="SUPFAM" id="SSF50891">
    <property type="entry name" value="Cyclophilin-like"/>
    <property type="match status" value="1"/>
</dbReference>
<evidence type="ECO:0000313" key="4">
    <source>
        <dbReference type="Proteomes" id="UP000442619"/>
    </source>
</evidence>
<dbReference type="InterPro" id="IPR017853">
    <property type="entry name" value="GH"/>
</dbReference>
<protein>
    <submittedName>
        <fullName evidence="3">DUF871 domain-containing protein</fullName>
    </submittedName>
</protein>
<dbReference type="Pfam" id="PF05913">
    <property type="entry name" value="MupG_C"/>
    <property type="match status" value="1"/>
</dbReference>
<dbReference type="Gene3D" id="3.20.20.70">
    <property type="entry name" value="Aldolase class I"/>
    <property type="match status" value="1"/>
</dbReference>
<dbReference type="EMBL" id="VUNM01000007">
    <property type="protein sequence ID" value="MST88895.1"/>
    <property type="molecule type" value="Genomic_DNA"/>
</dbReference>
<dbReference type="Gene3D" id="2.40.100.10">
    <property type="entry name" value="Cyclophilin-like"/>
    <property type="match status" value="1"/>
</dbReference>
<evidence type="ECO:0000259" key="1">
    <source>
        <dbReference type="Pfam" id="PF05913"/>
    </source>
</evidence>
<dbReference type="Proteomes" id="UP000442619">
    <property type="component" value="Unassembled WGS sequence"/>
</dbReference>
<feature type="domain" description="6-phospho-N-acetylmuramidase C-terminal" evidence="1">
    <location>
        <begin position="247"/>
        <end position="330"/>
    </location>
</feature>